<comment type="similarity">
    <text evidence="1">Belongs to the AHA1 family.</text>
</comment>
<evidence type="ECO:0000259" key="3">
    <source>
        <dbReference type="Pfam" id="PF08327"/>
    </source>
</evidence>
<evidence type="ECO:0000256" key="1">
    <source>
        <dbReference type="ARBA" id="ARBA00006817"/>
    </source>
</evidence>
<dbReference type="SUPFAM" id="SSF55961">
    <property type="entry name" value="Bet v1-like"/>
    <property type="match status" value="1"/>
</dbReference>
<organism evidence="4 5">
    <name type="scientific">Trebonia kvetii</name>
    <dbReference type="NCBI Taxonomy" id="2480626"/>
    <lineage>
        <taxon>Bacteria</taxon>
        <taxon>Bacillati</taxon>
        <taxon>Actinomycetota</taxon>
        <taxon>Actinomycetes</taxon>
        <taxon>Streptosporangiales</taxon>
        <taxon>Treboniaceae</taxon>
        <taxon>Trebonia</taxon>
    </lineage>
</organism>
<comment type="caution">
    <text evidence="4">The sequence shown here is derived from an EMBL/GenBank/DDBJ whole genome shotgun (WGS) entry which is preliminary data.</text>
</comment>
<dbReference type="Proteomes" id="UP000460272">
    <property type="component" value="Unassembled WGS sequence"/>
</dbReference>
<dbReference type="InterPro" id="IPR013538">
    <property type="entry name" value="ASHA1/2-like_C"/>
</dbReference>
<feature type="region of interest" description="Disordered" evidence="2">
    <location>
        <begin position="131"/>
        <end position="159"/>
    </location>
</feature>
<feature type="domain" description="Activator of Hsp90 ATPase homologue 1/2-like C-terminal" evidence="3">
    <location>
        <begin position="13"/>
        <end position="130"/>
    </location>
</feature>
<evidence type="ECO:0000313" key="5">
    <source>
        <dbReference type="Proteomes" id="UP000460272"/>
    </source>
</evidence>
<protein>
    <submittedName>
        <fullName evidence="4">SRPBCC domain-containing protein</fullName>
    </submittedName>
</protein>
<evidence type="ECO:0000313" key="4">
    <source>
        <dbReference type="EMBL" id="TVZ07454.1"/>
    </source>
</evidence>
<proteinExistence type="inferred from homology"/>
<reference evidence="4 5" key="1">
    <citation type="submission" date="2018-11" db="EMBL/GenBank/DDBJ databases">
        <title>Trebonia kvetii gen.nov., sp.nov., a novel acidophilic actinobacterium, and proposal of the new actinobacterial family Treboniaceae fam. nov.</title>
        <authorList>
            <person name="Rapoport D."/>
            <person name="Sagova-Mareckova M."/>
            <person name="Sedlacek I."/>
            <person name="Provaznik J."/>
            <person name="Kralova S."/>
            <person name="Pavlinic D."/>
            <person name="Benes V."/>
            <person name="Kopecky J."/>
        </authorList>
    </citation>
    <scope>NUCLEOTIDE SEQUENCE [LARGE SCALE GENOMIC DNA]</scope>
    <source>
        <strain evidence="4 5">15Tr583</strain>
    </source>
</reference>
<feature type="compositionally biased region" description="Low complexity" evidence="2">
    <location>
        <begin position="131"/>
        <end position="141"/>
    </location>
</feature>
<dbReference type="OrthoDB" id="9803476at2"/>
<accession>A0A6P2C7S4</accession>
<dbReference type="CDD" id="cd07814">
    <property type="entry name" value="SRPBCC_CalC_Aha1-like"/>
    <property type="match status" value="1"/>
</dbReference>
<dbReference type="Gene3D" id="3.30.530.20">
    <property type="match status" value="1"/>
</dbReference>
<evidence type="ECO:0000256" key="2">
    <source>
        <dbReference type="SAM" id="MobiDB-lite"/>
    </source>
</evidence>
<keyword evidence="5" id="KW-1185">Reference proteome</keyword>
<dbReference type="EMBL" id="RPFW01000001">
    <property type="protein sequence ID" value="TVZ07454.1"/>
    <property type="molecule type" value="Genomic_DNA"/>
</dbReference>
<name>A0A6P2C7S4_9ACTN</name>
<sequence length="159" mass="17120">MDADPVTATVHIDAPPERVWDYFTKPGLLVRWMGEYAVLEPEPGGQFTVNVQGAPVRGRFLRLDPPRLLLISWGYAGSDRLPPGASTVEIRLTPAGTGTRVDLEHRQLPAAEKPGHGVGWVHYLARIAAAATGEAGPDPGMGQPPPPEAERAPGRHQSR</sequence>
<gene>
    <name evidence="4" type="ORF">EAS64_05125</name>
</gene>
<dbReference type="InterPro" id="IPR023393">
    <property type="entry name" value="START-like_dom_sf"/>
</dbReference>
<dbReference type="Pfam" id="PF08327">
    <property type="entry name" value="AHSA1"/>
    <property type="match status" value="1"/>
</dbReference>
<dbReference type="AlphaFoldDB" id="A0A6P2C7S4"/>